<dbReference type="InterPro" id="IPR012340">
    <property type="entry name" value="NA-bd_OB-fold"/>
</dbReference>
<evidence type="ECO:0000256" key="4">
    <source>
        <dbReference type="ARBA" id="ARBA00023172"/>
    </source>
</evidence>
<evidence type="ECO:0000256" key="2">
    <source>
        <dbReference type="ARBA" id="ARBA00021310"/>
    </source>
</evidence>
<keyword evidence="4 7" id="KW-0233">DNA recombination</keyword>
<dbReference type="InterPro" id="IPR003717">
    <property type="entry name" value="RecO"/>
</dbReference>
<dbReference type="AlphaFoldDB" id="A0A0K8MB07"/>
<dbReference type="InterPro" id="IPR037278">
    <property type="entry name" value="ARFGAP/RecO"/>
</dbReference>
<name>A0A0K8MB07_9PROT</name>
<gene>
    <name evidence="7" type="primary">recO</name>
    <name evidence="9" type="ORF">Cva_00327</name>
</gene>
<evidence type="ECO:0000256" key="6">
    <source>
        <dbReference type="ARBA" id="ARBA00033409"/>
    </source>
</evidence>
<keyword evidence="5 7" id="KW-0234">DNA repair</keyword>
<dbReference type="SUPFAM" id="SSF50249">
    <property type="entry name" value="Nucleic acid-binding proteins"/>
    <property type="match status" value="1"/>
</dbReference>
<dbReference type="Gene3D" id="2.40.50.140">
    <property type="entry name" value="Nucleic acid-binding proteins"/>
    <property type="match status" value="1"/>
</dbReference>
<keyword evidence="10" id="KW-1185">Reference proteome</keyword>
<comment type="similarity">
    <text evidence="1 7">Belongs to the RecO family.</text>
</comment>
<reference evidence="9 10" key="1">
    <citation type="submission" date="2015-03" db="EMBL/GenBank/DDBJ databases">
        <title>Caedibacter varicaedens, whole genome shotgun sequence.</title>
        <authorList>
            <person name="Suzuki H."/>
            <person name="Dapper A.L."/>
            <person name="Gibson A.K."/>
            <person name="Jackson C."/>
            <person name="Lee H."/>
            <person name="Pejaver V.R."/>
            <person name="Doak T."/>
            <person name="Lynch M."/>
        </authorList>
    </citation>
    <scope>NUCLEOTIDE SEQUENCE [LARGE SCALE GENOMIC DNA]</scope>
</reference>
<evidence type="ECO:0000313" key="10">
    <source>
        <dbReference type="Proteomes" id="UP000036771"/>
    </source>
</evidence>
<dbReference type="GO" id="GO:0043590">
    <property type="term" value="C:bacterial nucleoid"/>
    <property type="evidence" value="ECO:0007669"/>
    <property type="project" value="TreeGrafter"/>
</dbReference>
<comment type="function">
    <text evidence="7">Involved in DNA repair and RecF pathway recombination.</text>
</comment>
<dbReference type="HAMAP" id="MF_00201">
    <property type="entry name" value="RecO"/>
    <property type="match status" value="1"/>
</dbReference>
<dbReference type="PANTHER" id="PTHR33991:SF1">
    <property type="entry name" value="DNA REPAIR PROTEIN RECO"/>
    <property type="match status" value="1"/>
</dbReference>
<dbReference type="EMBL" id="BBVC01000014">
    <property type="protein sequence ID" value="GAO97691.1"/>
    <property type="molecule type" value="Genomic_DNA"/>
</dbReference>
<dbReference type="GO" id="GO:0006310">
    <property type="term" value="P:DNA recombination"/>
    <property type="evidence" value="ECO:0007669"/>
    <property type="project" value="UniProtKB-UniRule"/>
</dbReference>
<evidence type="ECO:0000259" key="8">
    <source>
        <dbReference type="Pfam" id="PF11967"/>
    </source>
</evidence>
<dbReference type="Pfam" id="PF11967">
    <property type="entry name" value="RecO_N"/>
    <property type="match status" value="1"/>
</dbReference>
<dbReference type="InterPro" id="IPR022572">
    <property type="entry name" value="DNA_rep/recomb_RecO_N"/>
</dbReference>
<accession>A0A0K8MB07</accession>
<dbReference type="SUPFAM" id="SSF57863">
    <property type="entry name" value="ArfGap/RecO-like zinc finger"/>
    <property type="match status" value="1"/>
</dbReference>
<feature type="domain" description="DNA replication/recombination mediator RecO N-terminal" evidence="8">
    <location>
        <begin position="1"/>
        <end position="67"/>
    </location>
</feature>
<keyword evidence="3 7" id="KW-0227">DNA damage</keyword>
<dbReference type="Gene3D" id="1.20.1440.120">
    <property type="entry name" value="Recombination protein O, C-terminal domain"/>
    <property type="match status" value="1"/>
</dbReference>
<dbReference type="Proteomes" id="UP000036771">
    <property type="component" value="Unassembled WGS sequence"/>
</dbReference>
<dbReference type="NCBIfam" id="TIGR00613">
    <property type="entry name" value="reco"/>
    <property type="match status" value="1"/>
</dbReference>
<dbReference type="OrthoDB" id="9804792at2"/>
<comment type="caution">
    <text evidence="9">The sequence shown here is derived from an EMBL/GenBank/DDBJ whole genome shotgun (WGS) entry which is preliminary data.</text>
</comment>
<dbReference type="STRING" id="1629334.Cva_00327"/>
<proteinExistence type="inferred from homology"/>
<evidence type="ECO:0000256" key="7">
    <source>
        <dbReference type="HAMAP-Rule" id="MF_00201"/>
    </source>
</evidence>
<dbReference type="GO" id="GO:0006302">
    <property type="term" value="P:double-strand break repair"/>
    <property type="evidence" value="ECO:0007669"/>
    <property type="project" value="TreeGrafter"/>
</dbReference>
<evidence type="ECO:0000256" key="1">
    <source>
        <dbReference type="ARBA" id="ARBA00007452"/>
    </source>
</evidence>
<evidence type="ECO:0000256" key="5">
    <source>
        <dbReference type="ARBA" id="ARBA00023204"/>
    </source>
</evidence>
<evidence type="ECO:0000256" key="3">
    <source>
        <dbReference type="ARBA" id="ARBA00022763"/>
    </source>
</evidence>
<dbReference type="PANTHER" id="PTHR33991">
    <property type="entry name" value="DNA REPAIR PROTEIN RECO"/>
    <property type="match status" value="1"/>
</dbReference>
<sequence length="247" mass="28033">MHWADEGIVINTKRFGESHFIASVLTCSHGRHLGLARKNASVTSIFQPGTKISLHWKARLSEHLGTWSGDFVFSPLADIFEKGLLLAALGSACALIDVTLPEREPHPDVYHAFHHFIYALNTPFWPDSYIYLERVLLENAGITLDFSRCAATGMTEDLVYLSPRTGRAVSREAGLPYHDKLLLLPSFLTQNPYQNTERKAEDILEALDMMETFLTRFILDTHHLKMPSARERLKAKLQHQLKLKRIA</sequence>
<organism evidence="9 10">
    <name type="scientific">Caedimonas varicaedens</name>
    <dbReference type="NCBI Taxonomy" id="1629334"/>
    <lineage>
        <taxon>Bacteria</taxon>
        <taxon>Pseudomonadati</taxon>
        <taxon>Pseudomonadota</taxon>
        <taxon>Alphaproteobacteria</taxon>
        <taxon>Holosporales</taxon>
        <taxon>Caedimonadaceae</taxon>
        <taxon>Caedimonas</taxon>
    </lineage>
</organism>
<dbReference type="InterPro" id="IPR042242">
    <property type="entry name" value="RecO_C"/>
</dbReference>
<evidence type="ECO:0000313" key="9">
    <source>
        <dbReference type="EMBL" id="GAO97691.1"/>
    </source>
</evidence>
<protein>
    <recommendedName>
        <fullName evidence="2 7">DNA repair protein RecO</fullName>
    </recommendedName>
    <alternativeName>
        <fullName evidence="6 7">Recombination protein O</fullName>
    </alternativeName>
</protein>
<dbReference type="Pfam" id="PF02565">
    <property type="entry name" value="RecO_C"/>
    <property type="match status" value="1"/>
</dbReference>